<feature type="compositionally biased region" description="Acidic residues" evidence="1">
    <location>
        <begin position="301"/>
        <end position="323"/>
    </location>
</feature>
<feature type="compositionally biased region" description="Basic and acidic residues" evidence="1">
    <location>
        <begin position="250"/>
        <end position="264"/>
    </location>
</feature>
<feature type="region of interest" description="Disordered" evidence="1">
    <location>
        <begin position="1"/>
        <end position="196"/>
    </location>
</feature>
<proteinExistence type="predicted"/>
<comment type="caution">
    <text evidence="2">The sequence shown here is derived from an EMBL/GenBank/DDBJ whole genome shotgun (WGS) entry which is preliminary data.</text>
</comment>
<organism evidence="2 3">
    <name type="scientific">Penicillium egyptiacum</name>
    <dbReference type="NCBI Taxonomy" id="1303716"/>
    <lineage>
        <taxon>Eukaryota</taxon>
        <taxon>Fungi</taxon>
        <taxon>Dikarya</taxon>
        <taxon>Ascomycota</taxon>
        <taxon>Pezizomycotina</taxon>
        <taxon>Eurotiomycetes</taxon>
        <taxon>Eurotiomycetidae</taxon>
        <taxon>Eurotiales</taxon>
        <taxon>Aspergillaceae</taxon>
        <taxon>Penicillium</taxon>
    </lineage>
</organism>
<evidence type="ECO:0000313" key="2">
    <source>
        <dbReference type="EMBL" id="CAG8909508.1"/>
    </source>
</evidence>
<sequence length="329" mass="36169">MARESTAPMEPLTPGRKPNTQPHPAHVQEPEFGKPSPIGPPQHRSNHLFNIPKPNQSRAEHHRPAPRPQPQQQPQSRPSGQSSATPHAYRPPGTSGAPVATPSAKRSEPWDPFKPVAPSAYNNPRGGFPHGAVSIKRPENVTWTTPRAPRPIYQSQPVPPKMGGASKNLQNFMDLTRDETDPVPRPTVRAPPSFGAMDMNGYVDTAMANENIKALLEGAFEDEEDKAEPKPKGKKKKGGKKQSKKKSQKKQKDEVIVDRKKEQAIDDLDDLAVQLQGVTVNDPKDIGAKSEQDSSAKVAQSDEEDDQAAEEEEEEEEDEEEDYPPSPSN</sequence>
<protein>
    <submittedName>
        <fullName evidence="2">Uncharacterized protein</fullName>
    </submittedName>
</protein>
<evidence type="ECO:0000256" key="1">
    <source>
        <dbReference type="SAM" id="MobiDB-lite"/>
    </source>
</evidence>
<feature type="compositionally biased region" description="Basic residues" evidence="1">
    <location>
        <begin position="232"/>
        <end position="249"/>
    </location>
</feature>
<dbReference type="OrthoDB" id="423559at2759"/>
<reference evidence="2" key="1">
    <citation type="submission" date="2021-07" db="EMBL/GenBank/DDBJ databases">
        <authorList>
            <person name="Branca A.L. A."/>
        </authorList>
    </citation>
    <scope>NUCLEOTIDE SEQUENCE</scope>
</reference>
<gene>
    <name evidence="2" type="ORF">PEGY_LOCUS10302</name>
</gene>
<feature type="compositionally biased region" description="Low complexity" evidence="1">
    <location>
        <begin position="72"/>
        <end position="83"/>
    </location>
</feature>
<dbReference type="EMBL" id="CAJVRC010000902">
    <property type="protein sequence ID" value="CAG8909508.1"/>
    <property type="molecule type" value="Genomic_DNA"/>
</dbReference>
<dbReference type="Proteomes" id="UP001154252">
    <property type="component" value="Unassembled WGS sequence"/>
</dbReference>
<dbReference type="AlphaFoldDB" id="A0A9W4KL49"/>
<keyword evidence="3" id="KW-1185">Reference proteome</keyword>
<accession>A0A9W4KL49</accession>
<name>A0A9W4KL49_9EURO</name>
<evidence type="ECO:0000313" key="3">
    <source>
        <dbReference type="Proteomes" id="UP001154252"/>
    </source>
</evidence>
<feature type="compositionally biased region" description="Basic and acidic residues" evidence="1">
    <location>
        <begin position="282"/>
        <end position="294"/>
    </location>
</feature>
<feature type="region of interest" description="Disordered" evidence="1">
    <location>
        <begin position="218"/>
        <end position="329"/>
    </location>
</feature>